<dbReference type="Proteomes" id="UP000800235">
    <property type="component" value="Unassembled WGS sequence"/>
</dbReference>
<keyword evidence="3" id="KW-1185">Reference proteome</keyword>
<dbReference type="AlphaFoldDB" id="A0A9P4NYN0"/>
<evidence type="ECO:0000313" key="3">
    <source>
        <dbReference type="Proteomes" id="UP000800235"/>
    </source>
</evidence>
<sequence>MRRSKRKKRDQQGGKEKSVPGGENQRGENERMHELADTSRAELPAMSQRENRKSLLDGQPRVDLAQMGVAGRYA</sequence>
<gene>
    <name evidence="2" type="ORF">EJ08DRAFT_646937</name>
</gene>
<accession>A0A9P4NYN0</accession>
<protein>
    <submittedName>
        <fullName evidence="2">Uncharacterized protein</fullName>
    </submittedName>
</protein>
<evidence type="ECO:0000256" key="1">
    <source>
        <dbReference type="SAM" id="MobiDB-lite"/>
    </source>
</evidence>
<organism evidence="2 3">
    <name type="scientific">Tothia fuscella</name>
    <dbReference type="NCBI Taxonomy" id="1048955"/>
    <lineage>
        <taxon>Eukaryota</taxon>
        <taxon>Fungi</taxon>
        <taxon>Dikarya</taxon>
        <taxon>Ascomycota</taxon>
        <taxon>Pezizomycotina</taxon>
        <taxon>Dothideomycetes</taxon>
        <taxon>Pleosporomycetidae</taxon>
        <taxon>Venturiales</taxon>
        <taxon>Cylindrosympodiaceae</taxon>
        <taxon>Tothia</taxon>
    </lineage>
</organism>
<feature type="compositionally biased region" description="Basic and acidic residues" evidence="1">
    <location>
        <begin position="25"/>
        <end position="40"/>
    </location>
</feature>
<comment type="caution">
    <text evidence="2">The sequence shown here is derived from an EMBL/GenBank/DDBJ whole genome shotgun (WGS) entry which is preliminary data.</text>
</comment>
<evidence type="ECO:0000313" key="2">
    <source>
        <dbReference type="EMBL" id="KAF2434085.1"/>
    </source>
</evidence>
<proteinExistence type="predicted"/>
<feature type="region of interest" description="Disordered" evidence="1">
    <location>
        <begin position="1"/>
        <end position="59"/>
    </location>
</feature>
<name>A0A9P4NYN0_9PEZI</name>
<reference evidence="2" key="1">
    <citation type="journal article" date="2020" name="Stud. Mycol.">
        <title>101 Dothideomycetes genomes: a test case for predicting lifestyles and emergence of pathogens.</title>
        <authorList>
            <person name="Haridas S."/>
            <person name="Albert R."/>
            <person name="Binder M."/>
            <person name="Bloem J."/>
            <person name="Labutti K."/>
            <person name="Salamov A."/>
            <person name="Andreopoulos B."/>
            <person name="Baker S."/>
            <person name="Barry K."/>
            <person name="Bills G."/>
            <person name="Bluhm B."/>
            <person name="Cannon C."/>
            <person name="Castanera R."/>
            <person name="Culley D."/>
            <person name="Daum C."/>
            <person name="Ezra D."/>
            <person name="Gonzalez J."/>
            <person name="Henrissat B."/>
            <person name="Kuo A."/>
            <person name="Liang C."/>
            <person name="Lipzen A."/>
            <person name="Lutzoni F."/>
            <person name="Magnuson J."/>
            <person name="Mondo S."/>
            <person name="Nolan M."/>
            <person name="Ohm R."/>
            <person name="Pangilinan J."/>
            <person name="Park H.-J."/>
            <person name="Ramirez L."/>
            <person name="Alfaro M."/>
            <person name="Sun H."/>
            <person name="Tritt A."/>
            <person name="Yoshinaga Y."/>
            <person name="Zwiers L.-H."/>
            <person name="Turgeon B."/>
            <person name="Goodwin S."/>
            <person name="Spatafora J."/>
            <person name="Crous P."/>
            <person name="Grigoriev I."/>
        </authorList>
    </citation>
    <scope>NUCLEOTIDE SEQUENCE</scope>
    <source>
        <strain evidence="2">CBS 130266</strain>
    </source>
</reference>
<dbReference type="EMBL" id="MU007018">
    <property type="protein sequence ID" value="KAF2434085.1"/>
    <property type="molecule type" value="Genomic_DNA"/>
</dbReference>